<keyword evidence="4" id="KW-1185">Reference proteome</keyword>
<dbReference type="EMBL" id="CP001878">
    <property type="protein sequence ID" value="ADC49727.1"/>
    <property type="molecule type" value="Genomic_DNA"/>
</dbReference>
<reference evidence="3 4" key="1">
    <citation type="journal article" date="2011" name="Environ. Microbiol.">
        <title>Genome of alkaliphilic Bacillus pseudofirmus OF4 reveals adaptations that support the ability to grow in an external pH range from 7.5 to 11.4.</title>
        <authorList>
            <person name="Janto B."/>
            <person name="Ahmed A."/>
            <person name="Ito M."/>
            <person name="Liu J."/>
            <person name="Hicks D.B."/>
            <person name="Pagni S."/>
            <person name="Fackelmayer O.J."/>
            <person name="Smith T.A."/>
            <person name="Earl J."/>
            <person name="Elbourne L.D."/>
            <person name="Hassan K."/>
            <person name="Paulsen I.T."/>
            <person name="Kolsto A.B."/>
            <person name="Tourasse N.J."/>
            <person name="Ehrlich G.D."/>
            <person name="Boissy R."/>
            <person name="Ivey D.M."/>
            <person name="Li G."/>
            <person name="Xue Y."/>
            <person name="Ma Y."/>
            <person name="Hu F.Z."/>
            <person name="Krulwich T.A."/>
        </authorList>
    </citation>
    <scope>NUCLEOTIDE SEQUENCE [LARGE SCALE GENOMIC DNA]</scope>
    <source>
        <strain evidence="4">ATCC BAA-2126 / JCM 17055 / OF4</strain>
    </source>
</reference>
<evidence type="ECO:0000313" key="3">
    <source>
        <dbReference type="EMBL" id="ADC49727.1"/>
    </source>
</evidence>
<dbReference type="InterPro" id="IPR005801">
    <property type="entry name" value="ADC_synthase"/>
</dbReference>
<gene>
    <name evidence="3" type="primary">pabB</name>
    <name evidence="3" type="ordered locus">BpOF4_08345</name>
</gene>
<feature type="domain" description="Anthranilate synthase component I N-terminal" evidence="2">
    <location>
        <begin position="34"/>
        <end position="163"/>
    </location>
</feature>
<dbReference type="RefSeq" id="WP_012957096.1">
    <property type="nucleotide sequence ID" value="NC_013791.2"/>
</dbReference>
<proteinExistence type="predicted"/>
<dbReference type="STRING" id="398511.BpOF4_08345"/>
<dbReference type="Pfam" id="PF00425">
    <property type="entry name" value="Chorismate_bind"/>
    <property type="match status" value="1"/>
</dbReference>
<dbReference type="InterPro" id="IPR019999">
    <property type="entry name" value="Anth_synth_I-like"/>
</dbReference>
<evidence type="ECO:0000259" key="2">
    <source>
        <dbReference type="Pfam" id="PF04715"/>
    </source>
</evidence>
<dbReference type="HOGENOM" id="CLU_006493_9_3_9"/>
<protein>
    <submittedName>
        <fullName evidence="3">Para-aminobenzoate synthase component I</fullName>
    </submittedName>
</protein>
<dbReference type="Pfam" id="PF04715">
    <property type="entry name" value="Anth_synt_I_N"/>
    <property type="match status" value="1"/>
</dbReference>
<dbReference type="InterPro" id="IPR015890">
    <property type="entry name" value="Chorismate_C"/>
</dbReference>
<sequence>MNGVKPLERNGLSKEKMNWTAKASSFSLSKEKWFEVYKRLSNEKPHHVLLESGRGGQYSIIGLDPFAIVEGKGEVLTVKRGNETETKNGKLLDSLKEVMAPYRTAVLPDTPSFQGGAIGYLSYDIVREIEKLPHISNDDLGLPDLYFMLFHDVFIYEHKEEKMWAIVHGEQDHVSELEERLKHYEELWTKTSAETTWSYGAREANPDADASMSEEEFGAAVEKIKEYIAAGDVFQVNLSVRQSKGLRCEPMHVYETLRKLNPSPYMSYFETPDVQFVSASPELLVKKQGMEVSTRPIAGTRSRGKNEEEDRELAATLIENEKERAEHVMLVDLERNDLGRVCEYGTVEVNELMVIEKYSHVMHIVSNVRGMLNDQYDLYEVIRATFPGGTITGAPKVRTMEIIEELEPVRRGIYTGSIGWIGFNDEMELNITIRTMVCKDGQAHVQAGAGIVIDSNPKHEYKESLKKARALWHALELSEEELSSKLNS</sequence>
<accession>D3FR31</accession>
<feature type="domain" description="Chorismate-utilising enzyme C-terminal" evidence="1">
    <location>
        <begin position="214"/>
        <end position="467"/>
    </location>
</feature>
<dbReference type="InterPro" id="IPR010118">
    <property type="entry name" value="Para-NH2Bz/anthranilate_synth"/>
</dbReference>
<dbReference type="eggNOG" id="COG0147">
    <property type="taxonomic scope" value="Bacteria"/>
</dbReference>
<dbReference type="InterPro" id="IPR006805">
    <property type="entry name" value="Anth_synth_I_N"/>
</dbReference>
<dbReference type="GO" id="GO:0000162">
    <property type="term" value="P:L-tryptophan biosynthetic process"/>
    <property type="evidence" value="ECO:0007669"/>
    <property type="project" value="TreeGrafter"/>
</dbReference>
<organism evidence="3 4">
    <name type="scientific">Alkalihalophilus pseudofirmus (strain ATCC BAA-2126 / JCM 17055 / OF4)</name>
    <name type="common">Bacillus pseudofirmus</name>
    <dbReference type="NCBI Taxonomy" id="398511"/>
    <lineage>
        <taxon>Bacteria</taxon>
        <taxon>Bacillati</taxon>
        <taxon>Bacillota</taxon>
        <taxon>Bacilli</taxon>
        <taxon>Bacillales</taxon>
        <taxon>Bacillaceae</taxon>
        <taxon>Alkalihalophilus</taxon>
    </lineage>
</organism>
<name>D3FR31_ALKPO</name>
<dbReference type="Proteomes" id="UP000001544">
    <property type="component" value="Chromosome"/>
</dbReference>
<dbReference type="PANTHER" id="PTHR11236:SF41">
    <property type="entry name" value="AMINODEOXYCHORISMATE SYNTHASE COMPONENT 1"/>
    <property type="match status" value="1"/>
</dbReference>
<dbReference type="NCBIfam" id="TIGR01824">
    <property type="entry name" value="PabB-clade2"/>
    <property type="match status" value="1"/>
</dbReference>
<evidence type="ECO:0000259" key="1">
    <source>
        <dbReference type="Pfam" id="PF00425"/>
    </source>
</evidence>
<dbReference type="AlphaFoldDB" id="D3FR31"/>
<dbReference type="KEGG" id="bpf:BpOF4_08345"/>
<dbReference type="SUPFAM" id="SSF56322">
    <property type="entry name" value="ADC synthase"/>
    <property type="match status" value="1"/>
</dbReference>
<dbReference type="PRINTS" id="PR00095">
    <property type="entry name" value="ANTSNTHASEI"/>
</dbReference>
<dbReference type="PANTHER" id="PTHR11236">
    <property type="entry name" value="AMINOBENZOATE/ANTHRANILATE SYNTHASE"/>
    <property type="match status" value="1"/>
</dbReference>
<dbReference type="Gene3D" id="3.60.120.10">
    <property type="entry name" value="Anthranilate synthase"/>
    <property type="match status" value="1"/>
</dbReference>
<evidence type="ECO:0000313" key="4">
    <source>
        <dbReference type="Proteomes" id="UP000001544"/>
    </source>
</evidence>